<evidence type="ECO:0000313" key="8">
    <source>
        <dbReference type="EMBL" id="SYW80155.1"/>
    </source>
</evidence>
<name>A0A8H8QMT6_9BASI</name>
<reference evidence="8" key="1">
    <citation type="submission" date="2018-08" db="EMBL/GenBank/DDBJ databases">
        <authorList>
            <person name="Guldener U."/>
        </authorList>
    </citation>
    <scope>NUCLEOTIDE SEQUENCE</scope>
    <source>
        <strain evidence="8">UB2</strain>
    </source>
</reference>
<proteinExistence type="predicted"/>
<comment type="caution">
    <text evidence="8">The sequence shown here is derived from an EMBL/GenBank/DDBJ whole genome shotgun (WGS) entry which is preliminary data.</text>
</comment>
<dbReference type="GO" id="GO:0005737">
    <property type="term" value="C:cytoplasm"/>
    <property type="evidence" value="ECO:0007669"/>
    <property type="project" value="UniProtKB-SubCell"/>
</dbReference>
<protein>
    <recommendedName>
        <fullName evidence="7">RZ-type domain-containing protein</fullName>
    </recommendedName>
</protein>
<keyword evidence="5" id="KW-0862">Zinc</keyword>
<keyword evidence="2" id="KW-0963">Cytoplasm</keyword>
<dbReference type="GO" id="GO:0008270">
    <property type="term" value="F:zinc ion binding"/>
    <property type="evidence" value="ECO:0007669"/>
    <property type="project" value="UniProtKB-KW"/>
</dbReference>
<comment type="subcellular location">
    <subcellularLocation>
        <location evidence="1">Cytoplasm</location>
    </subcellularLocation>
</comment>
<evidence type="ECO:0000256" key="5">
    <source>
        <dbReference type="ARBA" id="ARBA00022833"/>
    </source>
</evidence>
<sequence>MFTTYGEIDISEKPCMFLPCGHIFTVESLDGVMAMADYYELDSLTGAPIALKGIVAAFSQEEMKTCPTCRASLRLLPRYGRIVRRALLDQSTKKFIAWAHRRYRQFAKLMQFAQGRLIDTRSDVHLRYSGEIVLARKRHVEVLNELNALGGRYRGLAYLRRKLDEFLKQTEAEEQPFRRVYNIVETLRRRRLEDGHTIDAFEYDEDILQTHGALLAMCEVIIEQAESTKNILQQTEAHIFWAQLAGLECEVMEKGETDGFYDEIRLVASSHLDSARELCETYPGQTRSVVDKVREVRRLLDQGGYESQMRMVVSAMSKEFSGTGHWYRCANGHPFTVGECGLPMEATRCPQCNAPIGGQNHTPAAGVQGVEDIERQFGNLSVAE</sequence>
<feature type="domain" description="RZ-type" evidence="7">
    <location>
        <begin position="304"/>
        <end position="376"/>
    </location>
</feature>
<organism evidence="8 9">
    <name type="scientific">Ustilago bromivora</name>
    <dbReference type="NCBI Taxonomy" id="307758"/>
    <lineage>
        <taxon>Eukaryota</taxon>
        <taxon>Fungi</taxon>
        <taxon>Dikarya</taxon>
        <taxon>Basidiomycota</taxon>
        <taxon>Ustilaginomycotina</taxon>
        <taxon>Ustilaginomycetes</taxon>
        <taxon>Ustilaginales</taxon>
        <taxon>Ustilaginaceae</taxon>
        <taxon>Ustilago</taxon>
    </lineage>
</organism>
<keyword evidence="9" id="KW-1185">Reference proteome</keyword>
<dbReference type="Proteomes" id="UP000658997">
    <property type="component" value="Unassembled WGS sequence"/>
</dbReference>
<keyword evidence="3" id="KW-0479">Metal-binding</keyword>
<dbReference type="InterPro" id="IPR046439">
    <property type="entry name" value="ZF_RZ_dom"/>
</dbReference>
<evidence type="ECO:0000313" key="9">
    <source>
        <dbReference type="Proteomes" id="UP000658997"/>
    </source>
</evidence>
<evidence type="ECO:0000256" key="4">
    <source>
        <dbReference type="ARBA" id="ARBA00022771"/>
    </source>
</evidence>
<evidence type="ECO:0000256" key="1">
    <source>
        <dbReference type="ARBA" id="ARBA00004496"/>
    </source>
</evidence>
<evidence type="ECO:0000256" key="6">
    <source>
        <dbReference type="ARBA" id="ARBA00022859"/>
    </source>
</evidence>
<evidence type="ECO:0000256" key="2">
    <source>
        <dbReference type="ARBA" id="ARBA00022490"/>
    </source>
</evidence>
<keyword evidence="4" id="KW-0863">Zinc-finger</keyword>
<dbReference type="Pfam" id="PF20173">
    <property type="entry name" value="ZnF_RZ-type"/>
    <property type="match status" value="1"/>
</dbReference>
<evidence type="ECO:0000259" key="7">
    <source>
        <dbReference type="PROSITE" id="PS51981"/>
    </source>
</evidence>
<dbReference type="GO" id="GO:0002376">
    <property type="term" value="P:immune system process"/>
    <property type="evidence" value="ECO:0007669"/>
    <property type="project" value="UniProtKB-KW"/>
</dbReference>
<keyword evidence="6" id="KW-0391">Immunity</keyword>
<dbReference type="EMBL" id="ULHB01000064">
    <property type="protein sequence ID" value="SYW80155.1"/>
    <property type="molecule type" value="Genomic_DNA"/>
</dbReference>
<dbReference type="AlphaFoldDB" id="A0A8H8QMT6"/>
<gene>
    <name evidence="8" type="ORF">UBRO2_03423</name>
</gene>
<evidence type="ECO:0000256" key="3">
    <source>
        <dbReference type="ARBA" id="ARBA00022723"/>
    </source>
</evidence>
<accession>A0A8H8QMT6</accession>
<dbReference type="PROSITE" id="PS51981">
    <property type="entry name" value="ZF_RZ"/>
    <property type="match status" value="1"/>
</dbReference>